<keyword evidence="1" id="KW-1133">Transmembrane helix</keyword>
<accession>A0ABT9EFE4</accession>
<keyword evidence="1" id="KW-0472">Membrane</keyword>
<feature type="domain" description="DUF7847" evidence="2">
    <location>
        <begin position="9"/>
        <end position="257"/>
    </location>
</feature>
<proteinExistence type="predicted"/>
<reference evidence="3 4" key="1">
    <citation type="submission" date="2023-07" db="EMBL/GenBank/DDBJ databases">
        <authorList>
            <person name="Kim M.K."/>
        </authorList>
    </citation>
    <scope>NUCLEOTIDE SEQUENCE [LARGE SCALE GENOMIC DNA]</scope>
    <source>
        <strain evidence="3 4">KR1UV-12</strain>
    </source>
</reference>
<name>A0ABT9EFE4_9SPHN</name>
<feature type="transmembrane region" description="Helical" evidence="1">
    <location>
        <begin position="135"/>
        <end position="161"/>
    </location>
</feature>
<dbReference type="RefSeq" id="WP_305171282.1">
    <property type="nucleotide sequence ID" value="NZ_JAUUDS010000001.1"/>
</dbReference>
<feature type="transmembrane region" description="Helical" evidence="1">
    <location>
        <begin position="186"/>
        <end position="219"/>
    </location>
</feature>
<gene>
    <name evidence="3" type="ORF">Q5H91_00560</name>
</gene>
<organism evidence="3 4">
    <name type="scientific">Sphingomonas aurea</name>
    <dbReference type="NCBI Taxonomy" id="3063994"/>
    <lineage>
        <taxon>Bacteria</taxon>
        <taxon>Pseudomonadati</taxon>
        <taxon>Pseudomonadota</taxon>
        <taxon>Alphaproteobacteria</taxon>
        <taxon>Sphingomonadales</taxon>
        <taxon>Sphingomonadaceae</taxon>
        <taxon>Sphingomonas</taxon>
    </lineage>
</organism>
<dbReference type="Pfam" id="PF25231">
    <property type="entry name" value="DUF7847"/>
    <property type="match status" value="1"/>
</dbReference>
<dbReference type="InterPro" id="IPR057169">
    <property type="entry name" value="DUF7847"/>
</dbReference>
<dbReference type="EMBL" id="JAUUDS010000001">
    <property type="protein sequence ID" value="MDP1025692.1"/>
    <property type="molecule type" value="Genomic_DNA"/>
</dbReference>
<evidence type="ECO:0000259" key="2">
    <source>
        <dbReference type="Pfam" id="PF25231"/>
    </source>
</evidence>
<protein>
    <recommendedName>
        <fullName evidence="2">DUF7847 domain-containing protein</fullName>
    </recommendedName>
</protein>
<evidence type="ECO:0000313" key="4">
    <source>
        <dbReference type="Proteomes" id="UP001230685"/>
    </source>
</evidence>
<dbReference type="Proteomes" id="UP001230685">
    <property type="component" value="Unassembled WGS sequence"/>
</dbReference>
<sequence>MGNVWDRTVEVLRGRAAILGPIAAAAIFLPAIVNNAVAAFVTPGSRGVALLAMVVALGVLVANVWGQLAMLAVATHPATTRADATRQATQRLLPALGALFVLAVIFALAIVPPMIALVRAGVDLTNRAAVQSMPAGIAGFVGLYSLVLLVVILFIGARLILLNPVVLNERRGVGALMRSVRLTKGMTFRIVGLMILFGIVVLIPTMAVQSIVGLVFRLILGANGIPVTVFVASAAGAAVTTVFTVVAAAFTAQLYVAAVAEEEVA</sequence>
<evidence type="ECO:0000256" key="1">
    <source>
        <dbReference type="SAM" id="Phobius"/>
    </source>
</evidence>
<comment type="caution">
    <text evidence="3">The sequence shown here is derived from an EMBL/GenBank/DDBJ whole genome shotgun (WGS) entry which is preliminary data.</text>
</comment>
<feature type="transmembrane region" description="Helical" evidence="1">
    <location>
        <begin position="16"/>
        <end position="41"/>
    </location>
</feature>
<keyword evidence="1" id="KW-0812">Transmembrane</keyword>
<feature type="transmembrane region" description="Helical" evidence="1">
    <location>
        <begin position="47"/>
        <end position="71"/>
    </location>
</feature>
<feature type="transmembrane region" description="Helical" evidence="1">
    <location>
        <begin position="92"/>
        <end position="115"/>
    </location>
</feature>
<feature type="transmembrane region" description="Helical" evidence="1">
    <location>
        <begin position="225"/>
        <end position="250"/>
    </location>
</feature>
<keyword evidence="4" id="KW-1185">Reference proteome</keyword>
<evidence type="ECO:0000313" key="3">
    <source>
        <dbReference type="EMBL" id="MDP1025692.1"/>
    </source>
</evidence>